<dbReference type="RefSeq" id="WP_262664266.1">
    <property type="nucleotide sequence ID" value="NZ_JAMHKS010000078.1"/>
</dbReference>
<organism evidence="2 3">
    <name type="scientific">Leclercia tamurae</name>
    <dbReference type="NCBI Taxonomy" id="2926467"/>
    <lineage>
        <taxon>Bacteria</taxon>
        <taxon>Pseudomonadati</taxon>
        <taxon>Pseudomonadota</taxon>
        <taxon>Gammaproteobacteria</taxon>
        <taxon>Enterobacterales</taxon>
        <taxon>Enterobacteriaceae</taxon>
        <taxon>Leclercia</taxon>
    </lineage>
</organism>
<dbReference type="NCBIfam" id="TIGR01539">
    <property type="entry name" value="portal_lambda"/>
    <property type="match status" value="1"/>
</dbReference>
<evidence type="ECO:0000313" key="3">
    <source>
        <dbReference type="Proteomes" id="UP001062027"/>
    </source>
</evidence>
<comment type="caution">
    <text evidence="2">The sequence shown here is derived from an EMBL/GenBank/DDBJ whole genome shotgun (WGS) entry which is preliminary data.</text>
</comment>
<dbReference type="InterPro" id="IPR006429">
    <property type="entry name" value="Phage_lambda_portal"/>
</dbReference>
<gene>
    <name evidence="2" type="ORF">M8318_20355</name>
</gene>
<protein>
    <submittedName>
        <fullName evidence="2">Phage portal protein</fullName>
    </submittedName>
</protein>
<accession>A0ABT2RGH8</accession>
<proteinExistence type="predicted"/>
<dbReference type="Pfam" id="PF05136">
    <property type="entry name" value="Phage_portal_2"/>
    <property type="match status" value="1"/>
</dbReference>
<keyword evidence="3" id="KW-1185">Reference proteome</keyword>
<dbReference type="Proteomes" id="UP001062027">
    <property type="component" value="Unassembled WGS sequence"/>
</dbReference>
<reference evidence="2" key="1">
    <citation type="submission" date="2022-05" db="EMBL/GenBank/DDBJ databases">
        <title>Description of a novel species of Leclercia; Leclercia tamurae and the Proposal for a Novel Genus Silvania gen. nov. Containing Two Novel Species Silvania hatchlandensis sp. nov. and Silvania confinis sp. nov. Isolated from the Rhizosphere of Oak.</title>
        <authorList>
            <person name="Maddock D.W."/>
            <person name="Brady C.L."/>
            <person name="Denman S."/>
            <person name="Arnold D."/>
        </authorList>
    </citation>
    <scope>NUCLEOTIDE SEQUENCE</scope>
    <source>
        <strain evidence="2">H6S3</strain>
    </source>
</reference>
<sequence>MWPFNKLQIEPVVLPQEIPKPKAVQARKYQPTSTEFKTQTRSLTGLPTKIIGSHGTGVQNVNINAVLRQSLTSLRDASRSLVLQNPYARRYVSLSSGTVAGADGITVRPSPIGLDGQTDPVLADRLDKLFYEWASDANRFSTDGSLSFDIFQQLVERARATDGECFVRLHTDGDELQVSIIDASRIPSTKNELLKNGSYISNGIERDQHGRVLAYHVADINPLNYTIQTNSTQRVPASEVLHYFIPEFPGQERGFPDCIAVMKTLEDFNSYNEAAVLQKKIASSAMAFITSTDNSQEELLDGETEQREYIEHFEPGSIKELQPGQQIQTLNPQAGTDKITEFSDAVLTTISTGLSLPKSMLTGDTQNASFSAAKMADRISREGFKTRSNLLISKVLKPIYREFIKRIMVSELKELSFTNFENIANSTFITVKQVSLDPNKDAQYEQVLLAMGVKSKSQIIRDLGMEPQHIFEELQREAEMEINKTETMNKDSSNEIQEPKTGDDVNE</sequence>
<feature type="region of interest" description="Disordered" evidence="1">
    <location>
        <begin position="480"/>
        <end position="507"/>
    </location>
</feature>
<evidence type="ECO:0000256" key="1">
    <source>
        <dbReference type="SAM" id="MobiDB-lite"/>
    </source>
</evidence>
<name>A0ABT2RGH8_9ENTR</name>
<dbReference type="EMBL" id="JAMHKS010000078">
    <property type="protein sequence ID" value="MCU6680002.1"/>
    <property type="molecule type" value="Genomic_DNA"/>
</dbReference>
<evidence type="ECO:0000313" key="2">
    <source>
        <dbReference type="EMBL" id="MCU6680002.1"/>
    </source>
</evidence>